<comment type="function">
    <text evidence="5">One of the proteins required for the normal export of preproteins out of the cell cytoplasm. It is a molecular chaperone that binds to a subset of precursor proteins, maintaining them in a translocation-competent state. It also specifically binds to its receptor SecA.</text>
</comment>
<evidence type="ECO:0000313" key="6">
    <source>
        <dbReference type="EMBL" id="ASP40674.1"/>
    </source>
</evidence>
<reference evidence="6 7" key="1">
    <citation type="submission" date="2017-07" db="EMBL/GenBank/DDBJ databases">
        <title>Annotated genome sequence of Bacterioplanes sanyensis isolated from Red Sea.</title>
        <authorList>
            <person name="Rehman Z.U."/>
        </authorList>
    </citation>
    <scope>NUCLEOTIDE SEQUENCE [LARGE SCALE GENOMIC DNA]</scope>
    <source>
        <strain evidence="6 7">NV9</strain>
    </source>
</reference>
<dbReference type="NCBIfam" id="TIGR00809">
    <property type="entry name" value="secB"/>
    <property type="match status" value="1"/>
</dbReference>
<keyword evidence="5" id="KW-0963">Cytoplasm</keyword>
<comment type="subunit">
    <text evidence="5">Homotetramer, a dimer of dimers. One homotetramer interacts with 1 SecA dimer.</text>
</comment>
<dbReference type="GO" id="GO:0015031">
    <property type="term" value="P:protein transport"/>
    <property type="evidence" value="ECO:0007669"/>
    <property type="project" value="UniProtKB-UniRule"/>
</dbReference>
<evidence type="ECO:0000256" key="2">
    <source>
        <dbReference type="ARBA" id="ARBA00022448"/>
    </source>
</evidence>
<accession>A0A222FQ77</accession>
<protein>
    <recommendedName>
        <fullName evidence="5">Protein-export protein SecB</fullName>
    </recommendedName>
</protein>
<dbReference type="NCBIfam" id="NF004394">
    <property type="entry name" value="PRK05751.1-5"/>
    <property type="match status" value="1"/>
</dbReference>
<dbReference type="KEGG" id="bsan:CHH28_19260"/>
<keyword evidence="2 5" id="KW-0813">Transport</keyword>
<dbReference type="PANTHER" id="PTHR36918:SF1">
    <property type="entry name" value="PROTEIN-EXPORT PROTEIN SECB"/>
    <property type="match status" value="1"/>
</dbReference>
<evidence type="ECO:0000256" key="1">
    <source>
        <dbReference type="ARBA" id="ARBA00009990"/>
    </source>
</evidence>
<keyword evidence="4 5" id="KW-0811">Translocation</keyword>
<dbReference type="PRINTS" id="PR01594">
    <property type="entry name" value="SECBCHAPRONE"/>
</dbReference>
<dbReference type="AlphaFoldDB" id="A0A222FQ77"/>
<evidence type="ECO:0000256" key="5">
    <source>
        <dbReference type="HAMAP-Rule" id="MF_00821"/>
    </source>
</evidence>
<dbReference type="Proteomes" id="UP000202440">
    <property type="component" value="Chromosome"/>
</dbReference>
<keyword evidence="3 5" id="KW-0653">Protein transport</keyword>
<keyword evidence="7" id="KW-1185">Reference proteome</keyword>
<evidence type="ECO:0000313" key="7">
    <source>
        <dbReference type="Proteomes" id="UP000202440"/>
    </source>
</evidence>
<gene>
    <name evidence="5" type="primary">secB</name>
    <name evidence="6" type="ORF">CHH28_19260</name>
</gene>
<dbReference type="RefSeq" id="WP_094061835.1">
    <property type="nucleotide sequence ID" value="NZ_CP022530.1"/>
</dbReference>
<dbReference type="Gene3D" id="3.10.420.10">
    <property type="entry name" value="SecB-like"/>
    <property type="match status" value="1"/>
</dbReference>
<dbReference type="EMBL" id="CP022530">
    <property type="protein sequence ID" value="ASP40674.1"/>
    <property type="molecule type" value="Genomic_DNA"/>
</dbReference>
<comment type="subcellular location">
    <subcellularLocation>
        <location evidence="5">Cytoplasm</location>
    </subcellularLocation>
</comment>
<dbReference type="GO" id="GO:0005737">
    <property type="term" value="C:cytoplasm"/>
    <property type="evidence" value="ECO:0007669"/>
    <property type="project" value="UniProtKB-SubCell"/>
</dbReference>
<dbReference type="NCBIfam" id="NF004393">
    <property type="entry name" value="PRK05751.1-4"/>
    <property type="match status" value="1"/>
</dbReference>
<organism evidence="6 7">
    <name type="scientific">Bacterioplanes sanyensis</name>
    <dbReference type="NCBI Taxonomy" id="1249553"/>
    <lineage>
        <taxon>Bacteria</taxon>
        <taxon>Pseudomonadati</taxon>
        <taxon>Pseudomonadota</taxon>
        <taxon>Gammaproteobacteria</taxon>
        <taxon>Oceanospirillales</taxon>
        <taxon>Oceanospirillaceae</taxon>
        <taxon>Bacterioplanes</taxon>
    </lineage>
</organism>
<name>A0A222FQ77_9GAMM</name>
<proteinExistence type="inferred from homology"/>
<evidence type="ECO:0000256" key="4">
    <source>
        <dbReference type="ARBA" id="ARBA00023010"/>
    </source>
</evidence>
<dbReference type="InterPro" id="IPR035958">
    <property type="entry name" value="SecB-like_sf"/>
</dbReference>
<dbReference type="PANTHER" id="PTHR36918">
    <property type="match status" value="1"/>
</dbReference>
<dbReference type="Pfam" id="PF02556">
    <property type="entry name" value="SecB"/>
    <property type="match status" value="1"/>
</dbReference>
<dbReference type="GO" id="GO:0006457">
    <property type="term" value="P:protein folding"/>
    <property type="evidence" value="ECO:0007669"/>
    <property type="project" value="UniProtKB-UniRule"/>
</dbReference>
<dbReference type="NCBIfam" id="NF004392">
    <property type="entry name" value="PRK05751.1-3"/>
    <property type="match status" value="1"/>
</dbReference>
<dbReference type="HAMAP" id="MF_00821">
    <property type="entry name" value="SecB"/>
    <property type="match status" value="1"/>
</dbReference>
<keyword evidence="5" id="KW-0143">Chaperone</keyword>
<comment type="similarity">
    <text evidence="1 5">Belongs to the SecB family.</text>
</comment>
<dbReference type="GO" id="GO:0051082">
    <property type="term" value="F:unfolded protein binding"/>
    <property type="evidence" value="ECO:0007669"/>
    <property type="project" value="InterPro"/>
</dbReference>
<dbReference type="OrthoDB" id="9795145at2"/>
<dbReference type="GO" id="GO:0051262">
    <property type="term" value="P:protein tetramerization"/>
    <property type="evidence" value="ECO:0007669"/>
    <property type="project" value="InterPro"/>
</dbReference>
<sequence length="158" mass="17725">MAENDKPQFALQRIYIKDASFEAPNTPKTFTQEWKPEIKLDLNSGARKVDEGFFEVSVKVTITATNGDDTAFLVEMMQCGLFAINNIPEDQLQPMLGAMCPNILFPYLRESVDALVVKGGFPALMLAPINFDALYQQRVQQAAQQQAEQAEQKEEPTH</sequence>
<evidence type="ECO:0000256" key="3">
    <source>
        <dbReference type="ARBA" id="ARBA00022927"/>
    </source>
</evidence>
<dbReference type="SUPFAM" id="SSF54611">
    <property type="entry name" value="SecB-like"/>
    <property type="match status" value="1"/>
</dbReference>
<dbReference type="InterPro" id="IPR003708">
    <property type="entry name" value="SecB"/>
</dbReference>